<protein>
    <recommendedName>
        <fullName evidence="6">CENP-T/Histone H4 histone fold domain-containing protein</fullName>
    </recommendedName>
</protein>
<comment type="subcellular location">
    <subcellularLocation>
        <location evidence="2">Chromosome</location>
    </subcellularLocation>
    <subcellularLocation>
        <location evidence="1">Nucleus</location>
    </subcellularLocation>
</comment>
<sequence>MCILLWTLPDSGHPRFKFAFASNRDEFLDRDTSRAEFWDLQSIIQRISRPDAVTAEPADGFSNGLGNPRSSSSNNHTTVGVLSGQDLRLLKSTDYFIQETETTADGEEKVSLTVSTEDIPGTWLGITTHGDLVALTNYREGASYVFQTQGPKQSRGKVCGEYLITMAIAHGDAASDISGKRDVASDQAEQWIRKRAVGWEDEFEGFNLLVVQNGGEQQCIGGNREGLGLSIYRKTVGTKDVHTTDASQRTILPGSVVGVSNSVFMRPWKKIQIGVQALEKTLNNSLNLFGTGTHASLSIPDSLTPSSILPPGGDITEYDMIELAWLVIEILTLLRVHTKPFPKEGQDLASIVIGLRERVFIPRIDFEACGAEYGTRSSTVILFGRDNRLVVFVEKDWYGPLDNSTRERNEFAPDSSDALLQAHMDPTSTPRINQPRTGLRRPDYGPMQHRVLQKFPSASYVARRRTVVDENLSDALHQAHSGISLSTSINNSSGNESNGSGNSSGGSHDNQFSEADVQPIEYVVGNGYHQNLPAAGVNDDLLWTDIPQTPKRESRTFTTAPGSGRRTSRRRSRSSNQHLKATPLKALADANQARVNRLISEANRRGRVARDQHSPMGILRMLSRVPGFNPSPRPVPDRQPIPGSSNWRKLTPKTQRTNYIQIPDDPSNPFSPTYNRDSTNNNTLEMSLNRQTNEEDSNVTGVPSGSRLNTPEIEMQRLEEILMMDDAGQQAGQLDIDMEDGWGDILDNELTEHSELHDFFQQSLRSQEANLQNWGEKEQTPQDPSSQDILPPPPDLDATIENAAVVLHEIDQAVINEEQDIVEERPLNEDGLDVIEMMDEEQQGFAEEQTSAEVDMDVNEIVDKEQRTPPAEEDMNQEDQHSTTKDWEEQGGLQDVPDVNGQKQLQLEIDADDQGWDQELDQEQNQLDHEDGYMNVNGEEHIEQMEHEEQQDQPGVKYFEDFPSELGIMSDGTVLPTSAPAPKKSVKVSRAGITVPAMPSTLQRQLVNTFSRSRISREAMAVILEGTHLFFEQAASDLAAYAEHAGRRTIDESDVECLMQR</sequence>
<feature type="compositionally biased region" description="Polar residues" evidence="5">
    <location>
        <begin position="64"/>
        <end position="78"/>
    </location>
</feature>
<evidence type="ECO:0000313" key="8">
    <source>
        <dbReference type="Proteomes" id="UP000749646"/>
    </source>
</evidence>
<feature type="region of interest" description="Disordered" evidence="5">
    <location>
        <begin position="689"/>
        <end position="708"/>
    </location>
</feature>
<feature type="region of interest" description="Disordered" evidence="5">
    <location>
        <begin position="547"/>
        <end position="580"/>
    </location>
</feature>
<feature type="region of interest" description="Disordered" evidence="5">
    <location>
        <begin position="772"/>
        <end position="797"/>
    </location>
</feature>
<dbReference type="GO" id="GO:0005634">
    <property type="term" value="C:nucleus"/>
    <property type="evidence" value="ECO:0007669"/>
    <property type="project" value="UniProtKB-SubCell"/>
</dbReference>
<feature type="region of interest" description="Disordered" evidence="5">
    <location>
        <begin position="54"/>
        <end position="78"/>
    </location>
</feature>
<dbReference type="Proteomes" id="UP000749646">
    <property type="component" value="Unassembled WGS sequence"/>
</dbReference>
<evidence type="ECO:0000256" key="5">
    <source>
        <dbReference type="SAM" id="MobiDB-lite"/>
    </source>
</evidence>
<dbReference type="GO" id="GO:0005694">
    <property type="term" value="C:chromosome"/>
    <property type="evidence" value="ECO:0007669"/>
    <property type="project" value="UniProtKB-SubCell"/>
</dbReference>
<evidence type="ECO:0000259" key="6">
    <source>
        <dbReference type="Pfam" id="PF15511"/>
    </source>
</evidence>
<keyword evidence="3" id="KW-0158">Chromosome</keyword>
<feature type="region of interest" description="Disordered" evidence="5">
    <location>
        <begin position="486"/>
        <end position="512"/>
    </location>
</feature>
<feature type="compositionally biased region" description="Pro residues" evidence="5">
    <location>
        <begin position="629"/>
        <end position="639"/>
    </location>
</feature>
<dbReference type="Pfam" id="PF15511">
    <property type="entry name" value="CENP-T_C"/>
    <property type="match status" value="1"/>
</dbReference>
<gene>
    <name evidence="7" type="ORF">BGZ65_002108</name>
</gene>
<evidence type="ECO:0000256" key="3">
    <source>
        <dbReference type="ARBA" id="ARBA00022454"/>
    </source>
</evidence>
<dbReference type="AlphaFoldDB" id="A0A9P6M0D8"/>
<comment type="caution">
    <text evidence="7">The sequence shown here is derived from an EMBL/GenBank/DDBJ whole genome shotgun (WGS) entry which is preliminary data.</text>
</comment>
<feature type="region of interest" description="Disordered" evidence="5">
    <location>
        <begin position="626"/>
        <end position="682"/>
    </location>
</feature>
<feature type="domain" description="CENP-T/Histone H4 histone fold" evidence="6">
    <location>
        <begin position="992"/>
        <end position="1061"/>
    </location>
</feature>
<name>A0A9P6M0D8_9FUNG</name>
<dbReference type="PANTHER" id="PTHR17985:SF8">
    <property type="entry name" value="TRANSPORT AND GOLGI ORGANIZATION PROTEIN 2 HOMOLOG"/>
    <property type="match status" value="1"/>
</dbReference>
<dbReference type="SUPFAM" id="SSF47113">
    <property type="entry name" value="Histone-fold"/>
    <property type="match status" value="1"/>
</dbReference>
<organism evidence="7 8">
    <name type="scientific">Modicella reniformis</name>
    <dbReference type="NCBI Taxonomy" id="1440133"/>
    <lineage>
        <taxon>Eukaryota</taxon>
        <taxon>Fungi</taxon>
        <taxon>Fungi incertae sedis</taxon>
        <taxon>Mucoromycota</taxon>
        <taxon>Mortierellomycotina</taxon>
        <taxon>Mortierellomycetes</taxon>
        <taxon>Mortierellales</taxon>
        <taxon>Mortierellaceae</taxon>
        <taxon>Modicella</taxon>
    </lineage>
</organism>
<feature type="compositionally biased region" description="Polar residues" evidence="5">
    <location>
        <begin position="668"/>
        <end position="682"/>
    </location>
</feature>
<dbReference type="InterPro" id="IPR008551">
    <property type="entry name" value="TANGO2"/>
</dbReference>
<feature type="compositionally biased region" description="Polar residues" evidence="5">
    <location>
        <begin position="426"/>
        <end position="436"/>
    </location>
</feature>
<dbReference type="GO" id="GO:0005794">
    <property type="term" value="C:Golgi apparatus"/>
    <property type="evidence" value="ECO:0007669"/>
    <property type="project" value="TreeGrafter"/>
</dbReference>
<dbReference type="OrthoDB" id="191601at2759"/>
<dbReference type="Gene3D" id="1.10.20.10">
    <property type="entry name" value="Histone, subunit A"/>
    <property type="match status" value="1"/>
</dbReference>
<dbReference type="EMBL" id="JAAAHW010006625">
    <property type="protein sequence ID" value="KAF9957366.1"/>
    <property type="molecule type" value="Genomic_DNA"/>
</dbReference>
<dbReference type="GO" id="GO:0007030">
    <property type="term" value="P:Golgi organization"/>
    <property type="evidence" value="ECO:0007669"/>
    <property type="project" value="TreeGrafter"/>
</dbReference>
<dbReference type="CDD" id="cd22920">
    <property type="entry name" value="HFD_CENP-T"/>
    <property type="match status" value="1"/>
</dbReference>
<proteinExistence type="predicted"/>
<feature type="non-terminal residue" evidence="7">
    <location>
        <position position="1"/>
    </location>
</feature>
<evidence type="ECO:0000256" key="4">
    <source>
        <dbReference type="ARBA" id="ARBA00023242"/>
    </source>
</evidence>
<feature type="region of interest" description="Disordered" evidence="5">
    <location>
        <begin position="866"/>
        <end position="897"/>
    </location>
</feature>
<accession>A0A9P6M0D8</accession>
<keyword evidence="4" id="KW-0539">Nucleus</keyword>
<feature type="compositionally biased region" description="Basic and acidic residues" evidence="5">
    <location>
        <begin position="878"/>
        <end position="888"/>
    </location>
</feature>
<keyword evidence="8" id="KW-1185">Reference proteome</keyword>
<dbReference type="Pfam" id="PF05742">
    <property type="entry name" value="TANGO2"/>
    <property type="match status" value="2"/>
</dbReference>
<feature type="compositionally biased region" description="Polar residues" evidence="5">
    <location>
        <begin position="698"/>
        <end position="708"/>
    </location>
</feature>
<reference evidence="7" key="1">
    <citation type="journal article" date="2020" name="Fungal Divers.">
        <title>Resolving the Mortierellaceae phylogeny through synthesis of multi-gene phylogenetics and phylogenomics.</title>
        <authorList>
            <person name="Vandepol N."/>
            <person name="Liber J."/>
            <person name="Desiro A."/>
            <person name="Na H."/>
            <person name="Kennedy M."/>
            <person name="Barry K."/>
            <person name="Grigoriev I.V."/>
            <person name="Miller A.N."/>
            <person name="O'Donnell K."/>
            <person name="Stajich J.E."/>
            <person name="Bonito G."/>
        </authorList>
    </citation>
    <scope>NUCLEOTIDE SEQUENCE</scope>
    <source>
        <strain evidence="7">MES-2147</strain>
    </source>
</reference>
<dbReference type="GO" id="GO:0046982">
    <property type="term" value="F:protein heterodimerization activity"/>
    <property type="evidence" value="ECO:0007669"/>
    <property type="project" value="InterPro"/>
</dbReference>
<evidence type="ECO:0000313" key="7">
    <source>
        <dbReference type="EMBL" id="KAF9957366.1"/>
    </source>
</evidence>
<dbReference type="InterPro" id="IPR035425">
    <property type="entry name" value="CENP-T/H4_C"/>
</dbReference>
<feature type="compositionally biased region" description="Low complexity" evidence="5">
    <location>
        <begin position="486"/>
        <end position="507"/>
    </location>
</feature>
<feature type="region of interest" description="Disordered" evidence="5">
    <location>
        <begin position="425"/>
        <end position="444"/>
    </location>
</feature>
<dbReference type="InterPro" id="IPR009072">
    <property type="entry name" value="Histone-fold"/>
</dbReference>
<evidence type="ECO:0000256" key="2">
    <source>
        <dbReference type="ARBA" id="ARBA00004286"/>
    </source>
</evidence>
<dbReference type="GO" id="GO:0009306">
    <property type="term" value="P:protein secretion"/>
    <property type="evidence" value="ECO:0007669"/>
    <property type="project" value="TreeGrafter"/>
</dbReference>
<feature type="compositionally biased region" description="Polar residues" evidence="5">
    <location>
        <begin position="642"/>
        <end position="660"/>
    </location>
</feature>
<evidence type="ECO:0000256" key="1">
    <source>
        <dbReference type="ARBA" id="ARBA00004123"/>
    </source>
</evidence>
<dbReference type="PANTHER" id="PTHR17985">
    <property type="entry name" value="SER/THR-RICH PROTEIN T10 IN DGCR REGION"/>
    <property type="match status" value="1"/>
</dbReference>